<dbReference type="FunFam" id="1.25.40.10:FF:000396">
    <property type="entry name" value="Pentatricopeptide repeat-containing protein At2g36730"/>
    <property type="match status" value="1"/>
</dbReference>
<feature type="domain" description="O-methyltransferase C-terminal" evidence="10">
    <location>
        <begin position="994"/>
        <end position="1034"/>
    </location>
</feature>
<dbReference type="Gene3D" id="1.25.40.10">
    <property type="entry name" value="Tetratricopeptide repeat domain"/>
    <property type="match status" value="5"/>
</dbReference>
<dbReference type="Gene3D" id="1.10.10.10">
    <property type="entry name" value="Winged helix-like DNA-binding domain superfamily/Winged helix DNA-binding domain"/>
    <property type="match status" value="1"/>
</dbReference>
<dbReference type="Pfam" id="PF14432">
    <property type="entry name" value="DYW_deaminase"/>
    <property type="match status" value="1"/>
</dbReference>
<feature type="repeat" description="PPR" evidence="9">
    <location>
        <begin position="204"/>
        <end position="238"/>
    </location>
</feature>
<dbReference type="Pfam" id="PF01535">
    <property type="entry name" value="PPR"/>
    <property type="match status" value="2"/>
</dbReference>
<dbReference type="Pfam" id="PF08100">
    <property type="entry name" value="Dimerisation"/>
    <property type="match status" value="1"/>
</dbReference>
<dbReference type="Pfam" id="PF20430">
    <property type="entry name" value="Eplus_motif"/>
    <property type="match status" value="1"/>
</dbReference>
<evidence type="ECO:0000256" key="4">
    <source>
        <dbReference type="ARBA" id="ARBA00011738"/>
    </source>
</evidence>
<dbReference type="Pfam" id="PF12854">
    <property type="entry name" value="PPR_1"/>
    <property type="match status" value="1"/>
</dbReference>
<dbReference type="CDD" id="cd02440">
    <property type="entry name" value="AdoMet_MTases"/>
    <property type="match status" value="1"/>
</dbReference>
<dbReference type="GO" id="GO:0003723">
    <property type="term" value="F:RNA binding"/>
    <property type="evidence" value="ECO:0007669"/>
    <property type="project" value="InterPro"/>
</dbReference>
<dbReference type="InterPro" id="IPR011990">
    <property type="entry name" value="TPR-like_helical_dom_sf"/>
</dbReference>
<evidence type="ECO:0000259" key="12">
    <source>
        <dbReference type="Pfam" id="PF14432"/>
    </source>
</evidence>
<feature type="domain" description="DYW" evidence="12">
    <location>
        <begin position="624"/>
        <end position="698"/>
    </location>
</feature>
<dbReference type="FunFam" id="1.25.40.10:FF:000442">
    <property type="entry name" value="Pentatricopeptide repeat-containing protein At3g49710"/>
    <property type="match status" value="1"/>
</dbReference>
<keyword evidence="6" id="KW-0808">Transferase</keyword>
<organism evidence="13 14">
    <name type="scientific">Carnegiea gigantea</name>
    <dbReference type="NCBI Taxonomy" id="171969"/>
    <lineage>
        <taxon>Eukaryota</taxon>
        <taxon>Viridiplantae</taxon>
        <taxon>Streptophyta</taxon>
        <taxon>Embryophyta</taxon>
        <taxon>Tracheophyta</taxon>
        <taxon>Spermatophyta</taxon>
        <taxon>Magnoliopsida</taxon>
        <taxon>eudicotyledons</taxon>
        <taxon>Gunneridae</taxon>
        <taxon>Pentapetalae</taxon>
        <taxon>Caryophyllales</taxon>
        <taxon>Cactineae</taxon>
        <taxon>Cactaceae</taxon>
        <taxon>Cactoideae</taxon>
        <taxon>Echinocereeae</taxon>
        <taxon>Carnegiea</taxon>
    </lineage>
</organism>
<comment type="pathway">
    <text evidence="2">Aromatic compound metabolism.</text>
</comment>
<dbReference type="OrthoDB" id="185373at2759"/>
<accession>A0A9Q1KJL6</accession>
<dbReference type="GO" id="GO:0008171">
    <property type="term" value="F:O-methyltransferase activity"/>
    <property type="evidence" value="ECO:0007669"/>
    <property type="project" value="InterPro"/>
</dbReference>
<protein>
    <recommendedName>
        <fullName evidence="15">DYW domain-containing protein</fullName>
    </recommendedName>
</protein>
<dbReference type="PROSITE" id="PS51683">
    <property type="entry name" value="SAM_OMT_II"/>
    <property type="match status" value="1"/>
</dbReference>
<dbReference type="FunFam" id="1.25.40.10:FF:000351">
    <property type="entry name" value="Pentatricopeptide repeat-containing protein"/>
    <property type="match status" value="1"/>
</dbReference>
<feature type="repeat" description="PPR" evidence="9">
    <location>
        <begin position="409"/>
        <end position="443"/>
    </location>
</feature>
<dbReference type="PROSITE" id="PS51375">
    <property type="entry name" value="PPR"/>
    <property type="match status" value="5"/>
</dbReference>
<dbReference type="InterPro" id="IPR012967">
    <property type="entry name" value="COMT_dimerisation"/>
</dbReference>
<evidence type="ECO:0000259" key="10">
    <source>
        <dbReference type="Pfam" id="PF00891"/>
    </source>
</evidence>
<dbReference type="InterPro" id="IPR036388">
    <property type="entry name" value="WH-like_DNA-bd_sf"/>
</dbReference>
<reference evidence="13" key="1">
    <citation type="submission" date="2022-04" db="EMBL/GenBank/DDBJ databases">
        <title>Carnegiea gigantea Genome sequencing and assembly v2.</title>
        <authorList>
            <person name="Copetti D."/>
            <person name="Sanderson M.J."/>
            <person name="Burquez A."/>
            <person name="Wojciechowski M.F."/>
        </authorList>
    </citation>
    <scope>NUCLEOTIDE SEQUENCE</scope>
    <source>
        <strain evidence="13">SGP5-SGP5p</strain>
        <tissue evidence="13">Aerial part</tissue>
    </source>
</reference>
<keyword evidence="5" id="KW-0489">Methyltransferase</keyword>
<dbReference type="NCBIfam" id="TIGR00756">
    <property type="entry name" value="PPR"/>
    <property type="match status" value="6"/>
</dbReference>
<comment type="caution">
    <text evidence="13">The sequence shown here is derived from an EMBL/GenBank/DDBJ whole genome shotgun (WGS) entry which is preliminary data.</text>
</comment>
<dbReference type="InterPro" id="IPR036390">
    <property type="entry name" value="WH_DNA-bd_sf"/>
</dbReference>
<dbReference type="Pfam" id="PF20431">
    <property type="entry name" value="E_motif"/>
    <property type="match status" value="1"/>
</dbReference>
<dbReference type="InterPro" id="IPR029063">
    <property type="entry name" value="SAM-dependent_MTases_sf"/>
</dbReference>
<evidence type="ECO:0000256" key="8">
    <source>
        <dbReference type="ARBA" id="ARBA00022737"/>
    </source>
</evidence>
<evidence type="ECO:0000313" key="14">
    <source>
        <dbReference type="Proteomes" id="UP001153076"/>
    </source>
</evidence>
<comment type="pathway">
    <text evidence="1">Alkaloid biosynthesis.</text>
</comment>
<dbReference type="GO" id="GO:0046983">
    <property type="term" value="F:protein dimerization activity"/>
    <property type="evidence" value="ECO:0007669"/>
    <property type="project" value="InterPro"/>
</dbReference>
<feature type="repeat" description="PPR" evidence="9">
    <location>
        <begin position="104"/>
        <end position="138"/>
    </location>
</feature>
<dbReference type="AlphaFoldDB" id="A0A9Q1KJL6"/>
<feature type="domain" description="O-methyltransferase dimerisation" evidence="11">
    <location>
        <begin position="724"/>
        <end position="810"/>
    </location>
</feature>
<dbReference type="GO" id="GO:0032259">
    <property type="term" value="P:methylation"/>
    <property type="evidence" value="ECO:0007669"/>
    <property type="project" value="UniProtKB-KW"/>
</dbReference>
<dbReference type="SUPFAM" id="SSF48452">
    <property type="entry name" value="TPR-like"/>
    <property type="match status" value="1"/>
</dbReference>
<sequence>MHRTSWTLYEFCQLLKTCIAKSDLLTGKSLHTLYIKYLILPSTYLSNHFIFLYSKCRRLAAARNAFDATPCPNVFSYNAIMAAYVKEAQTRVAHQLFDEMPEPDTVSYNTLIAAYAERNQTWPALGLFGRMREVGLELDGFTLSSMISACCDDVLLVRQLHSVAVMGGYDSYPSVNNSLVSNYSKNGFLKEAMRVFDEMSGRQDEVSWNAMIVAYGQHREGLKALELFKEMVQRGLYIDMYTLASVLTAFTSLKDVFGGLQFHAQLIKTGFHYSPHVASGLIDLYAKCGSGMSDCRKVFEEIRDPDLVLWNTMISGYALFEELSEEALTCFRNMLRVGHRPDDCSFVCVISACSHSPSPSHGKQIHSLALKSDIPSNRIAVNNALVAVYAKSGHLQDARRLFDRMPEHNVVSMNTMIDAYAQHGLGHEALNLFEWMLKIDFTPTNITFISVLSACAHTGKVEEGQKYLDMMTEKFGIVPEAEHYSCMIDMLGRAGKLSEAEQLVESMPYNPGSIGWAALLAACRKHGNIDLAVKAANQFLQMDPINPGPYVMLTNIYADAERWEDVAKVRKLMRDRNIRKKPGCSWIELNRKLHIFVAEDASHPMVKEIYEYLEEIILKIKQAGYVPDVRWALIKDDGMLEVEKEMTLFHHSEKLAVAFGLLSSKEGEPILVSKNLRICGDCHNAIKFISAVTGREITAHSKRVGEMSQEPKPIGLEGLPTLLKLTFAFVDSLALKCAIELGIADIIHSHGHPISLSESASHLKFPYLDLTFLSCLMQLLVHGEIFMMVNPDSDQPNETLYWLTPASRLIWQHDGACTSYAPMVLMHTHPNLGGVAFEKAHGRSRWELLSVDGEFNQTFHAGLACTGKIGFKLIASEYKDVFADVGSVVDVGCGTGAAAAEIVRAHPHIKAINFDLPHVIAIAPEYPGVTHVEGDMIFFINLLKKLSFFDVYLHYGHQKNIFVFLAFLGVMLHSHGDVCMHRKQFYFVFCLWELQSILHYWSDEDCVKILKNCRKAMPKKTGKIIIFEQLAKQEEGVEDIKFLHRLC</sequence>
<evidence type="ECO:0000256" key="7">
    <source>
        <dbReference type="ARBA" id="ARBA00022691"/>
    </source>
</evidence>
<keyword evidence="7" id="KW-0949">S-adenosyl-L-methionine</keyword>
<dbReference type="InterPro" id="IPR046848">
    <property type="entry name" value="E_motif"/>
</dbReference>
<dbReference type="InterPro" id="IPR046849">
    <property type="entry name" value="E2_motif"/>
</dbReference>
<dbReference type="SUPFAM" id="SSF53335">
    <property type="entry name" value="S-adenosyl-L-methionine-dependent methyltransferases"/>
    <property type="match status" value="1"/>
</dbReference>
<name>A0A9Q1KJL6_9CARY</name>
<comment type="similarity">
    <text evidence="3">Belongs to the PPR family. PCMP-H subfamily.</text>
</comment>
<evidence type="ECO:0000256" key="1">
    <source>
        <dbReference type="ARBA" id="ARBA00004913"/>
    </source>
</evidence>
<dbReference type="FunFam" id="1.25.40.10:FF:000366">
    <property type="entry name" value="Pentatricopeptide (PPR) repeat-containing protein"/>
    <property type="match status" value="1"/>
</dbReference>
<dbReference type="SUPFAM" id="SSF46785">
    <property type="entry name" value="Winged helix' DNA-binding domain"/>
    <property type="match status" value="1"/>
</dbReference>
<dbReference type="Gene3D" id="3.40.50.150">
    <property type="entry name" value="Vaccinia Virus protein VP39"/>
    <property type="match status" value="1"/>
</dbReference>
<keyword evidence="8" id="KW-0677">Repeat</keyword>
<proteinExistence type="inferred from homology"/>
<evidence type="ECO:0000256" key="9">
    <source>
        <dbReference type="PROSITE-ProRule" id="PRU00708"/>
    </source>
</evidence>
<feature type="repeat" description="PPR" evidence="9">
    <location>
        <begin position="73"/>
        <end position="103"/>
    </location>
</feature>
<dbReference type="PANTHER" id="PTHR47926">
    <property type="entry name" value="PENTATRICOPEPTIDE REPEAT-CONTAINING PROTEIN"/>
    <property type="match status" value="1"/>
</dbReference>
<comment type="subunit">
    <text evidence="4">Homodimer.</text>
</comment>
<evidence type="ECO:0000256" key="2">
    <source>
        <dbReference type="ARBA" id="ARBA00005211"/>
    </source>
</evidence>
<evidence type="ECO:0000259" key="11">
    <source>
        <dbReference type="Pfam" id="PF08100"/>
    </source>
</evidence>
<dbReference type="Pfam" id="PF00891">
    <property type="entry name" value="Methyltransf_2"/>
    <property type="match status" value="2"/>
</dbReference>
<gene>
    <name evidence="13" type="ORF">Cgig2_030911</name>
</gene>
<dbReference type="InterPro" id="IPR016461">
    <property type="entry name" value="COMT-like"/>
</dbReference>
<keyword evidence="14" id="KW-1185">Reference proteome</keyword>
<dbReference type="Proteomes" id="UP001153076">
    <property type="component" value="Unassembled WGS sequence"/>
</dbReference>
<dbReference type="GO" id="GO:0009451">
    <property type="term" value="P:RNA modification"/>
    <property type="evidence" value="ECO:0007669"/>
    <property type="project" value="InterPro"/>
</dbReference>
<evidence type="ECO:0000313" key="13">
    <source>
        <dbReference type="EMBL" id="KAJ8444054.1"/>
    </source>
</evidence>
<evidence type="ECO:0000256" key="3">
    <source>
        <dbReference type="ARBA" id="ARBA00006643"/>
    </source>
</evidence>
<evidence type="ECO:0000256" key="5">
    <source>
        <dbReference type="ARBA" id="ARBA00022603"/>
    </source>
</evidence>
<dbReference type="InterPro" id="IPR032867">
    <property type="entry name" value="DYW_dom"/>
</dbReference>
<evidence type="ECO:0000256" key="6">
    <source>
        <dbReference type="ARBA" id="ARBA00022679"/>
    </source>
</evidence>
<feature type="repeat" description="PPR" evidence="9">
    <location>
        <begin position="306"/>
        <end position="341"/>
    </location>
</feature>
<feature type="domain" description="O-methyltransferase C-terminal" evidence="10">
    <location>
        <begin position="835"/>
        <end position="937"/>
    </location>
</feature>
<evidence type="ECO:0008006" key="15">
    <source>
        <dbReference type="Google" id="ProtNLM"/>
    </source>
</evidence>
<dbReference type="InterPro" id="IPR001077">
    <property type="entry name" value="COMT_C"/>
</dbReference>
<dbReference type="PANTHER" id="PTHR47926:SF505">
    <property type="entry name" value="PENTATRICOPEPTIDE REPEAT (PPR) SUPERFAMILY PROTEIN"/>
    <property type="match status" value="1"/>
</dbReference>
<dbReference type="EMBL" id="JAKOGI010000108">
    <property type="protein sequence ID" value="KAJ8444054.1"/>
    <property type="molecule type" value="Genomic_DNA"/>
</dbReference>
<dbReference type="InterPro" id="IPR046960">
    <property type="entry name" value="PPR_At4g14850-like_plant"/>
</dbReference>
<dbReference type="InterPro" id="IPR002885">
    <property type="entry name" value="PPR_rpt"/>
</dbReference>
<dbReference type="FunFam" id="1.25.40.10:FF:000031">
    <property type="entry name" value="Pentatricopeptide repeat-containing protein mitochondrial"/>
    <property type="match status" value="1"/>
</dbReference>
<dbReference type="Pfam" id="PF13041">
    <property type="entry name" value="PPR_2"/>
    <property type="match status" value="4"/>
</dbReference>
<dbReference type="GO" id="GO:0008270">
    <property type="term" value="F:zinc ion binding"/>
    <property type="evidence" value="ECO:0007669"/>
    <property type="project" value="InterPro"/>
</dbReference>